<dbReference type="AlphaFoldDB" id="A0A7M7G4T0"/>
<feature type="domain" description="C-type lectin" evidence="4">
    <location>
        <begin position="31"/>
        <end position="149"/>
    </location>
</feature>
<dbReference type="OMA" id="MTRLNIF"/>
<dbReference type="InterPro" id="IPR001304">
    <property type="entry name" value="C-type_lectin-like"/>
</dbReference>
<dbReference type="EnsemblMetazoa" id="XM_001201264">
    <property type="protein sequence ID" value="XP_001201264"/>
    <property type="gene ID" value="LOC764768"/>
</dbReference>
<dbReference type="InterPro" id="IPR016187">
    <property type="entry name" value="CTDL_fold"/>
</dbReference>
<feature type="region of interest" description="Disordered" evidence="2">
    <location>
        <begin position="230"/>
        <end position="262"/>
    </location>
</feature>
<dbReference type="KEGG" id="spu:764768"/>
<dbReference type="RefSeq" id="XP_001201264.1">
    <property type="nucleotide sequence ID" value="XM_001201264.4"/>
</dbReference>
<dbReference type="OrthoDB" id="441660at2759"/>
<evidence type="ECO:0000259" key="4">
    <source>
        <dbReference type="PROSITE" id="PS50041"/>
    </source>
</evidence>
<sequence length="329" mass="37082">MTRLNIFALSLFAFISVSTAYVTCPDDWTRHGFSCYYFRSCDVTWDDGERECLALGGHLVSIDTRAEMAFVENLVAGEKGPFWIGLNDKYREGQWFFTDMRRLRPELGPLWGAHEPNNNGDEDCVMFPHGADKKWNDAKCDSKYSFICEIEKFGCPDGWGEYGDSCYHQVVSPKVNQFDAQTHCQSIHQDCSLVKIDNHDEQAFLESFFGESCADWIGLLGEVNANANSNANGVSASHHHHDHDHDDANDDNDGGNGGGNSGGSGEFLTRDYFFTDGQPMVHDFWKSNEPNFDKDNDRVCAIQKNTLGWNDYGCGNEMSYICELKKPSF</sequence>
<proteinExistence type="predicted"/>
<feature type="signal peptide" evidence="3">
    <location>
        <begin position="1"/>
        <end position="20"/>
    </location>
</feature>
<dbReference type="PANTHER" id="PTHR22803">
    <property type="entry name" value="MANNOSE, PHOSPHOLIPASE, LECTIN RECEPTOR RELATED"/>
    <property type="match status" value="1"/>
</dbReference>
<dbReference type="InterPro" id="IPR016186">
    <property type="entry name" value="C-type_lectin-like/link_sf"/>
</dbReference>
<protein>
    <recommendedName>
        <fullName evidence="4">C-type lectin domain-containing protein</fullName>
    </recommendedName>
</protein>
<organism evidence="5 6">
    <name type="scientific">Strongylocentrotus purpuratus</name>
    <name type="common">Purple sea urchin</name>
    <dbReference type="NCBI Taxonomy" id="7668"/>
    <lineage>
        <taxon>Eukaryota</taxon>
        <taxon>Metazoa</taxon>
        <taxon>Echinodermata</taxon>
        <taxon>Eleutherozoa</taxon>
        <taxon>Echinozoa</taxon>
        <taxon>Echinoidea</taxon>
        <taxon>Euechinoidea</taxon>
        <taxon>Echinacea</taxon>
        <taxon>Camarodonta</taxon>
        <taxon>Echinidea</taxon>
        <taxon>Strongylocentrotidae</taxon>
        <taxon>Strongylocentrotus</taxon>
    </lineage>
</organism>
<evidence type="ECO:0000256" key="3">
    <source>
        <dbReference type="SAM" id="SignalP"/>
    </source>
</evidence>
<dbReference type="PROSITE" id="PS50041">
    <property type="entry name" value="C_TYPE_LECTIN_2"/>
    <property type="match status" value="2"/>
</dbReference>
<feature type="chain" id="PRO_5029627625" description="C-type lectin domain-containing protein" evidence="3">
    <location>
        <begin position="21"/>
        <end position="329"/>
    </location>
</feature>
<dbReference type="Gene3D" id="3.10.100.10">
    <property type="entry name" value="Mannose-Binding Protein A, subunit A"/>
    <property type="match status" value="2"/>
</dbReference>
<evidence type="ECO:0000256" key="2">
    <source>
        <dbReference type="SAM" id="MobiDB-lite"/>
    </source>
</evidence>
<dbReference type="InterPro" id="IPR018378">
    <property type="entry name" value="C-type_lectin_CS"/>
</dbReference>
<keyword evidence="3" id="KW-0732">Signal</keyword>
<accession>A0A7M7G4T0</accession>
<dbReference type="Pfam" id="PF00059">
    <property type="entry name" value="Lectin_C"/>
    <property type="match status" value="1"/>
</dbReference>
<dbReference type="InterPro" id="IPR050111">
    <property type="entry name" value="C-type_lectin/snaclec_domain"/>
</dbReference>
<dbReference type="InParanoid" id="A0A7M7G4T0"/>
<dbReference type="PROSITE" id="PS00615">
    <property type="entry name" value="C_TYPE_LECTIN_1"/>
    <property type="match status" value="2"/>
</dbReference>
<evidence type="ECO:0000313" key="5">
    <source>
        <dbReference type="EnsemblMetazoa" id="XP_001201264"/>
    </source>
</evidence>
<dbReference type="SUPFAM" id="SSF56436">
    <property type="entry name" value="C-type lectin-like"/>
    <property type="match status" value="2"/>
</dbReference>
<feature type="domain" description="C-type lectin" evidence="4">
    <location>
        <begin position="162"/>
        <end position="323"/>
    </location>
</feature>
<reference evidence="5" key="2">
    <citation type="submission" date="2021-01" db="UniProtKB">
        <authorList>
            <consortium name="EnsemblMetazoa"/>
        </authorList>
    </citation>
    <scope>IDENTIFICATION</scope>
</reference>
<dbReference type="SMART" id="SM00034">
    <property type="entry name" value="CLECT"/>
    <property type="match status" value="2"/>
</dbReference>
<keyword evidence="6" id="KW-1185">Reference proteome</keyword>
<name>A0A7M7G4T0_STRPU</name>
<dbReference type="Proteomes" id="UP000007110">
    <property type="component" value="Unassembled WGS sequence"/>
</dbReference>
<evidence type="ECO:0000313" key="6">
    <source>
        <dbReference type="Proteomes" id="UP000007110"/>
    </source>
</evidence>
<evidence type="ECO:0000256" key="1">
    <source>
        <dbReference type="ARBA" id="ARBA00023157"/>
    </source>
</evidence>
<dbReference type="CDD" id="cd00037">
    <property type="entry name" value="CLECT"/>
    <property type="match status" value="2"/>
</dbReference>
<reference evidence="6" key="1">
    <citation type="submission" date="2015-02" db="EMBL/GenBank/DDBJ databases">
        <title>Genome sequencing for Strongylocentrotus purpuratus.</title>
        <authorList>
            <person name="Murali S."/>
            <person name="Liu Y."/>
            <person name="Vee V."/>
            <person name="English A."/>
            <person name="Wang M."/>
            <person name="Skinner E."/>
            <person name="Han Y."/>
            <person name="Muzny D.M."/>
            <person name="Worley K.C."/>
            <person name="Gibbs R.A."/>
        </authorList>
    </citation>
    <scope>NUCLEOTIDE SEQUENCE</scope>
</reference>
<dbReference type="GeneID" id="764768"/>
<keyword evidence="1" id="KW-1015">Disulfide bond</keyword>